<dbReference type="PANTHER" id="PTHR45228">
    <property type="entry name" value="CYCLIC DI-GMP PHOSPHODIESTERASE TM_0186-RELATED"/>
    <property type="match status" value="1"/>
</dbReference>
<evidence type="ECO:0000259" key="5">
    <source>
        <dbReference type="PROSITE" id="PS51832"/>
    </source>
</evidence>
<evidence type="ECO:0000256" key="2">
    <source>
        <dbReference type="ARBA" id="ARBA00024867"/>
    </source>
</evidence>
<dbReference type="CDD" id="cd00077">
    <property type="entry name" value="HDc"/>
    <property type="match status" value="1"/>
</dbReference>
<organism evidence="6 7">
    <name type="scientific">Pseudoflavonifractor intestinihominis</name>
    <dbReference type="NCBI Taxonomy" id="3133171"/>
    <lineage>
        <taxon>Bacteria</taxon>
        <taxon>Bacillati</taxon>
        <taxon>Bacillota</taxon>
        <taxon>Clostridia</taxon>
        <taxon>Eubacteriales</taxon>
        <taxon>Oscillospiraceae</taxon>
        <taxon>Pseudoflavonifractor</taxon>
    </lineage>
</organism>
<dbReference type="Gene3D" id="3.40.50.2300">
    <property type="match status" value="1"/>
</dbReference>
<dbReference type="InterPro" id="IPR037522">
    <property type="entry name" value="HD_GYP_dom"/>
</dbReference>
<comment type="caution">
    <text evidence="6">The sequence shown here is derived from an EMBL/GenBank/DDBJ whole genome shotgun (WGS) entry which is preliminary data.</text>
</comment>
<dbReference type="SUPFAM" id="SSF52172">
    <property type="entry name" value="CheY-like"/>
    <property type="match status" value="1"/>
</dbReference>
<evidence type="ECO:0000256" key="3">
    <source>
        <dbReference type="PROSITE-ProRule" id="PRU00169"/>
    </source>
</evidence>
<dbReference type="CDD" id="cd00156">
    <property type="entry name" value="REC"/>
    <property type="match status" value="1"/>
</dbReference>
<dbReference type="RefSeq" id="WP_349232685.1">
    <property type="nucleotide sequence ID" value="NZ_JBBMFK010000042.1"/>
</dbReference>
<dbReference type="PROSITE" id="PS50110">
    <property type="entry name" value="RESPONSE_REGULATORY"/>
    <property type="match status" value="1"/>
</dbReference>
<dbReference type="InterPro" id="IPR011006">
    <property type="entry name" value="CheY-like_superfamily"/>
</dbReference>
<accession>A0ABV1EGC9</accession>
<keyword evidence="7" id="KW-1185">Reference proteome</keyword>
<dbReference type="PROSITE" id="PS51832">
    <property type="entry name" value="HD_GYP"/>
    <property type="match status" value="1"/>
</dbReference>
<feature type="domain" description="HD-GYP" evidence="5">
    <location>
        <begin position="160"/>
        <end position="365"/>
    </location>
</feature>
<evidence type="ECO:0000256" key="1">
    <source>
        <dbReference type="ARBA" id="ARBA00018672"/>
    </source>
</evidence>
<proteinExistence type="predicted"/>
<dbReference type="SUPFAM" id="SSF109604">
    <property type="entry name" value="HD-domain/PDEase-like"/>
    <property type="match status" value="1"/>
</dbReference>
<dbReference type="Pfam" id="PF13487">
    <property type="entry name" value="HD_5"/>
    <property type="match status" value="1"/>
</dbReference>
<dbReference type="Gene3D" id="1.10.3210.10">
    <property type="entry name" value="Hypothetical protein af1432"/>
    <property type="match status" value="1"/>
</dbReference>
<dbReference type="SMART" id="SM00448">
    <property type="entry name" value="REC"/>
    <property type="match status" value="1"/>
</dbReference>
<evidence type="ECO:0000259" key="4">
    <source>
        <dbReference type="PROSITE" id="PS50110"/>
    </source>
</evidence>
<protein>
    <recommendedName>
        <fullName evidence="1">Stage 0 sporulation protein A homolog</fullName>
    </recommendedName>
</protein>
<reference evidence="6 7" key="1">
    <citation type="submission" date="2024-03" db="EMBL/GenBank/DDBJ databases">
        <title>Human intestinal bacterial collection.</title>
        <authorList>
            <person name="Pauvert C."/>
            <person name="Hitch T.C.A."/>
            <person name="Clavel T."/>
        </authorList>
    </citation>
    <scope>NUCLEOTIDE SEQUENCE [LARGE SCALE GENOMIC DNA]</scope>
    <source>
        <strain evidence="6 7">CLA-AP-H29</strain>
    </source>
</reference>
<name>A0ABV1EGC9_9FIRM</name>
<dbReference type="InterPro" id="IPR052020">
    <property type="entry name" value="Cyclic_di-GMP/3'3'-cGAMP_PDE"/>
</dbReference>
<dbReference type="InterPro" id="IPR001789">
    <property type="entry name" value="Sig_transdc_resp-reg_receiver"/>
</dbReference>
<dbReference type="InterPro" id="IPR003607">
    <property type="entry name" value="HD/PDEase_dom"/>
</dbReference>
<evidence type="ECO:0000313" key="7">
    <source>
        <dbReference type="Proteomes" id="UP001464378"/>
    </source>
</evidence>
<evidence type="ECO:0000313" key="6">
    <source>
        <dbReference type="EMBL" id="MEQ2445048.1"/>
    </source>
</evidence>
<sequence>MELDCRGRNAHQEPDTLLIVDDDEMNRAILENIFSPFYAIEQRENGRVGLEAALSLRDRLCAVLLDVVMPEMNGIQVLRVLAEDGFLGQIPVFLITAEASGDTMREAYQLGVMDVISKPVIPYMVERRVNSVVELFRARKRLGNVVERQQSALLRQAEQIIGLSRGMIESLSTAIEFRNGESGEHVRRIHDITKYMLEHTELGNGLSPEDIDAIALAAIMHDVGKIAIPDAILNKPGRLTAEEFEIMKTHTVQGARLLERIPQMRELGAYRYACDIARHHHERWDGRGYPDGLKGDEISVWAQIVSLADVYDALVSKRVYKDAFAREEALRMIRDGECGTFNPELLACFFQVERDLRCLYQTKEEKKDG</sequence>
<dbReference type="EMBL" id="JBBMFK010000042">
    <property type="protein sequence ID" value="MEQ2445048.1"/>
    <property type="molecule type" value="Genomic_DNA"/>
</dbReference>
<feature type="domain" description="Response regulatory" evidence="4">
    <location>
        <begin position="16"/>
        <end position="133"/>
    </location>
</feature>
<keyword evidence="3" id="KW-0597">Phosphoprotein</keyword>
<dbReference type="SMART" id="SM00471">
    <property type="entry name" value="HDc"/>
    <property type="match status" value="1"/>
</dbReference>
<dbReference type="Proteomes" id="UP001464378">
    <property type="component" value="Unassembled WGS sequence"/>
</dbReference>
<gene>
    <name evidence="6" type="ORF">WMO64_16465</name>
</gene>
<dbReference type="Pfam" id="PF00072">
    <property type="entry name" value="Response_reg"/>
    <property type="match status" value="1"/>
</dbReference>
<feature type="modified residue" description="4-aspartylphosphate" evidence="3">
    <location>
        <position position="66"/>
    </location>
</feature>
<comment type="function">
    <text evidence="2">May play the central regulatory role in sporulation. It may be an element of the effector pathway responsible for the activation of sporulation genes in response to nutritional stress. Spo0A may act in concert with spo0H (a sigma factor) to control the expression of some genes that are critical to the sporulation process.</text>
</comment>